<dbReference type="EMBL" id="JAOYEY010000038">
    <property type="protein sequence ID" value="MCV9886412.1"/>
    <property type="molecule type" value="Genomic_DNA"/>
</dbReference>
<dbReference type="InterPro" id="IPR046318">
    <property type="entry name" value="DUF5344"/>
</dbReference>
<evidence type="ECO:0000313" key="3">
    <source>
        <dbReference type="Proteomes" id="UP001526147"/>
    </source>
</evidence>
<dbReference type="Pfam" id="PF17279">
    <property type="entry name" value="DUF5344"/>
    <property type="match status" value="1"/>
</dbReference>
<dbReference type="RefSeq" id="WP_264143027.1">
    <property type="nucleotide sequence ID" value="NZ_JAOYEY010000038.1"/>
</dbReference>
<evidence type="ECO:0000256" key="1">
    <source>
        <dbReference type="SAM" id="Coils"/>
    </source>
</evidence>
<sequence>MVTIKLNYEAVTKELNEAESALSSVKLTVPASGDIGRNLLDFTTYFLEREERIHQFINDYVQIVGKNIEDTKANVRSLKDQDEAITRS</sequence>
<accession>A0ABT3DHF1</accession>
<keyword evidence="3" id="KW-1185">Reference proteome</keyword>
<keyword evidence="1" id="KW-0175">Coiled coil</keyword>
<proteinExistence type="predicted"/>
<organism evidence="2 3">
    <name type="scientific">Metabacillus halosaccharovorans</name>
    <dbReference type="NCBI Taxonomy" id="930124"/>
    <lineage>
        <taxon>Bacteria</taxon>
        <taxon>Bacillati</taxon>
        <taxon>Bacillota</taxon>
        <taxon>Bacilli</taxon>
        <taxon>Bacillales</taxon>
        <taxon>Bacillaceae</taxon>
        <taxon>Metabacillus</taxon>
    </lineage>
</organism>
<feature type="coiled-coil region" evidence="1">
    <location>
        <begin position="1"/>
        <end position="28"/>
    </location>
</feature>
<name>A0ABT3DHF1_9BACI</name>
<reference evidence="2 3" key="1">
    <citation type="submission" date="2022-10" db="EMBL/GenBank/DDBJ databases">
        <title>Draft genome assembly of moderately radiation resistant bacterium Metabacillus halosaccharovorans.</title>
        <authorList>
            <person name="Pal S."/>
            <person name="Gopinathan A."/>
        </authorList>
    </citation>
    <scope>NUCLEOTIDE SEQUENCE [LARGE SCALE GENOMIC DNA]</scope>
    <source>
        <strain evidence="2 3">VITHBRA001</strain>
    </source>
</reference>
<comment type="caution">
    <text evidence="2">The sequence shown here is derived from an EMBL/GenBank/DDBJ whole genome shotgun (WGS) entry which is preliminary data.</text>
</comment>
<dbReference type="Proteomes" id="UP001526147">
    <property type="component" value="Unassembled WGS sequence"/>
</dbReference>
<gene>
    <name evidence="2" type="ORF">OIH86_12260</name>
</gene>
<evidence type="ECO:0000313" key="2">
    <source>
        <dbReference type="EMBL" id="MCV9886412.1"/>
    </source>
</evidence>
<protein>
    <submittedName>
        <fullName evidence="2">YwqI/YxiC family protein</fullName>
    </submittedName>
</protein>